<feature type="compositionally biased region" description="Low complexity" evidence="1">
    <location>
        <begin position="123"/>
        <end position="138"/>
    </location>
</feature>
<dbReference type="InterPro" id="IPR036236">
    <property type="entry name" value="Znf_C2H2_sf"/>
</dbReference>
<accession>A0A138ZYV2</accession>
<evidence type="ECO:0000313" key="2">
    <source>
        <dbReference type="EMBL" id="KXS09661.1"/>
    </source>
</evidence>
<dbReference type="Gene3D" id="3.30.160.60">
    <property type="entry name" value="Classic Zinc Finger"/>
    <property type="match status" value="1"/>
</dbReference>
<dbReference type="Proteomes" id="UP000070544">
    <property type="component" value="Unassembled WGS sequence"/>
</dbReference>
<name>A0A138ZYV2_GONPJ</name>
<sequence length="258" mass="28831">MPPASQKLLVPKEVVDSHIKALKNVPIGTRQVCTIPGCFRQTSTLWNLQKHLETHIESRPYTLFHEECGQGFHRPGELGRHILLCTNNLPECGVCGIRMNSFIRADRLRQHESQCEGTINVHSTSVSSTSMSSTRSYPTPSPSPEQPGLIPPSTPFGSFQLPPPYPDPLEEEEQVLPDAFEDPSSNTTEELVLTGEGREDPLKDEDEVLPDTFEGTDTKDEKNLELVSSHLTAEFHEWRTTHFGVSMIFSDKILLDDA</sequence>
<dbReference type="EMBL" id="KQ965855">
    <property type="protein sequence ID" value="KXS09661.1"/>
    <property type="molecule type" value="Genomic_DNA"/>
</dbReference>
<organism evidence="2 3">
    <name type="scientific">Gonapodya prolifera (strain JEL478)</name>
    <name type="common">Monoblepharis prolifera</name>
    <dbReference type="NCBI Taxonomy" id="1344416"/>
    <lineage>
        <taxon>Eukaryota</taxon>
        <taxon>Fungi</taxon>
        <taxon>Fungi incertae sedis</taxon>
        <taxon>Chytridiomycota</taxon>
        <taxon>Chytridiomycota incertae sedis</taxon>
        <taxon>Monoblepharidomycetes</taxon>
        <taxon>Monoblepharidales</taxon>
        <taxon>Gonapodyaceae</taxon>
        <taxon>Gonapodya</taxon>
    </lineage>
</organism>
<proteinExistence type="predicted"/>
<evidence type="ECO:0008006" key="4">
    <source>
        <dbReference type="Google" id="ProtNLM"/>
    </source>
</evidence>
<dbReference type="STRING" id="1344416.A0A138ZYV2"/>
<evidence type="ECO:0000313" key="3">
    <source>
        <dbReference type="Proteomes" id="UP000070544"/>
    </source>
</evidence>
<feature type="region of interest" description="Disordered" evidence="1">
    <location>
        <begin position="119"/>
        <end position="205"/>
    </location>
</feature>
<dbReference type="SUPFAM" id="SSF57667">
    <property type="entry name" value="beta-beta-alpha zinc fingers"/>
    <property type="match status" value="1"/>
</dbReference>
<keyword evidence="3" id="KW-1185">Reference proteome</keyword>
<gene>
    <name evidence="2" type="ORF">M427DRAFT_63738</name>
</gene>
<protein>
    <recommendedName>
        <fullName evidence="4">C2H2-type domain-containing protein</fullName>
    </recommendedName>
</protein>
<feature type="compositionally biased region" description="Acidic residues" evidence="1">
    <location>
        <begin position="168"/>
        <end position="181"/>
    </location>
</feature>
<reference evidence="2 3" key="1">
    <citation type="journal article" date="2015" name="Genome Biol. Evol.">
        <title>Phylogenomic analyses indicate that early fungi evolved digesting cell walls of algal ancestors of land plants.</title>
        <authorList>
            <person name="Chang Y."/>
            <person name="Wang S."/>
            <person name="Sekimoto S."/>
            <person name="Aerts A.L."/>
            <person name="Choi C."/>
            <person name="Clum A."/>
            <person name="LaButti K.M."/>
            <person name="Lindquist E.A."/>
            <person name="Yee Ngan C."/>
            <person name="Ohm R.A."/>
            <person name="Salamov A.A."/>
            <person name="Grigoriev I.V."/>
            <person name="Spatafora J.W."/>
            <person name="Berbee M.L."/>
        </authorList>
    </citation>
    <scope>NUCLEOTIDE SEQUENCE [LARGE SCALE GENOMIC DNA]</scope>
    <source>
        <strain evidence="2 3">JEL478</strain>
    </source>
</reference>
<dbReference type="OrthoDB" id="8117402at2759"/>
<dbReference type="AlphaFoldDB" id="A0A138ZYV2"/>
<feature type="compositionally biased region" description="Pro residues" evidence="1">
    <location>
        <begin position="139"/>
        <end position="154"/>
    </location>
</feature>
<evidence type="ECO:0000256" key="1">
    <source>
        <dbReference type="SAM" id="MobiDB-lite"/>
    </source>
</evidence>